<dbReference type="Gene3D" id="3.40.50.1820">
    <property type="entry name" value="alpha/beta hydrolase"/>
    <property type="match status" value="1"/>
</dbReference>
<dbReference type="PANTHER" id="PTHR43142">
    <property type="entry name" value="CARBOXYLIC ESTER HYDROLASE"/>
    <property type="match status" value="1"/>
</dbReference>
<evidence type="ECO:0000256" key="3">
    <source>
        <dbReference type="ARBA" id="ARBA00022801"/>
    </source>
</evidence>
<keyword evidence="5" id="KW-0325">Glycoprotein</keyword>
<keyword evidence="6" id="KW-0732">Signal</keyword>
<feature type="chain" id="PRO_5044994347" description="Carboxylic ester hydrolase" evidence="6">
    <location>
        <begin position="20"/>
        <end position="589"/>
    </location>
</feature>
<keyword evidence="4" id="KW-1015">Disulfide bond</keyword>
<keyword evidence="2" id="KW-0719">Serine esterase</keyword>
<evidence type="ECO:0000256" key="2">
    <source>
        <dbReference type="ARBA" id="ARBA00022487"/>
    </source>
</evidence>
<dbReference type="GeneID" id="113393817"/>
<evidence type="ECO:0000313" key="8">
    <source>
        <dbReference type="Proteomes" id="UP001652626"/>
    </source>
</evidence>
<dbReference type="Pfam" id="PF00135">
    <property type="entry name" value="COesterase"/>
    <property type="match status" value="1"/>
</dbReference>
<keyword evidence="3 6" id="KW-0378">Hydrolase</keyword>
<dbReference type="PROSITE" id="PS00122">
    <property type="entry name" value="CARBOXYLESTERASE_B_1"/>
    <property type="match status" value="1"/>
</dbReference>
<proteinExistence type="inferred from homology"/>
<sequence>MARALWAVCALLLVSYVKGAPRLLRDGSDCEVRARLQSGWVCGVHRVASNRTHFASFLGVPYAAQPLGERRFRELEPVQSWADFYDASNEGPICPQHDVFYGPLLGSANMSEACIYANIHVPLDALPGYKTPRPAQELLPPYGAGLSEKEEDPGLPILVFIHGGGFAFGSGGTSLHGPEYLMHKDVIVITFNYRLNVFGFLSLNSSSIPGNNGLRDIVTLLRWVQANAQSFGGDPNDVTLAGQSAGASCAHLLSMSKAADGLFHRLILMSGTGIPSFFTTSPAYAEVVANLFLSNLGINATDPEDIHRQLIDTPLQDIMKANKQIQDQIGIVAFLPVVESSFPGVTTILDNDPDVLISKGCGKNIPLIVGFTTAECEVFRPNFVKMDILSRIKENPLLILSPNLIYKVPINVALDLAQTVEKRYFDGTPTMDKYIRSCSDTFYVYPAMKLAERRVLMQGAPVFLYQYSYEADFNVMKEARGLSYKGATHVEDLTFVFRANAMDGVKGFSPPTRKDELMANWMTMFVKNFMYCNDPTCNQRPLSNWPAVEERLPVQYQNIDMPMFFRFTELTNEQQDMVQFFDSLQNRTS</sequence>
<dbReference type="SUPFAM" id="SSF53474">
    <property type="entry name" value="alpha/beta-Hydrolases"/>
    <property type="match status" value="1"/>
</dbReference>
<evidence type="ECO:0000313" key="9">
    <source>
        <dbReference type="RefSeq" id="XP_064073896.1"/>
    </source>
</evidence>
<name>A0ABM4ARG7_VANTA</name>
<evidence type="ECO:0000259" key="7">
    <source>
        <dbReference type="Pfam" id="PF00135"/>
    </source>
</evidence>
<evidence type="ECO:0000256" key="1">
    <source>
        <dbReference type="ARBA" id="ARBA00005964"/>
    </source>
</evidence>
<feature type="domain" description="Carboxylesterase type B" evidence="7">
    <location>
        <begin position="35"/>
        <end position="564"/>
    </location>
</feature>
<dbReference type="EC" id="3.1.1.-" evidence="6"/>
<comment type="similarity">
    <text evidence="1 6">Belongs to the type-B carboxylesterase/lipase family.</text>
</comment>
<dbReference type="InterPro" id="IPR002018">
    <property type="entry name" value="CarbesteraseB"/>
</dbReference>
<protein>
    <recommendedName>
        <fullName evidence="6">Carboxylic ester hydrolase</fullName>
        <ecNumber evidence="6">3.1.1.-</ecNumber>
    </recommendedName>
</protein>
<evidence type="ECO:0000256" key="5">
    <source>
        <dbReference type="ARBA" id="ARBA00023180"/>
    </source>
</evidence>
<organism evidence="8 9">
    <name type="scientific">Vanessa tameamea</name>
    <name type="common">Kamehameha butterfly</name>
    <dbReference type="NCBI Taxonomy" id="334116"/>
    <lineage>
        <taxon>Eukaryota</taxon>
        <taxon>Metazoa</taxon>
        <taxon>Ecdysozoa</taxon>
        <taxon>Arthropoda</taxon>
        <taxon>Hexapoda</taxon>
        <taxon>Insecta</taxon>
        <taxon>Pterygota</taxon>
        <taxon>Neoptera</taxon>
        <taxon>Endopterygota</taxon>
        <taxon>Lepidoptera</taxon>
        <taxon>Glossata</taxon>
        <taxon>Ditrysia</taxon>
        <taxon>Papilionoidea</taxon>
        <taxon>Nymphalidae</taxon>
        <taxon>Nymphalinae</taxon>
        <taxon>Vanessa</taxon>
    </lineage>
</organism>
<accession>A0ABM4ARG7</accession>
<gene>
    <name evidence="9" type="primary">LOC113393817</name>
</gene>
<dbReference type="InterPro" id="IPR019826">
    <property type="entry name" value="Carboxylesterase_B_AS"/>
</dbReference>
<dbReference type="Proteomes" id="UP001652626">
    <property type="component" value="Chromosome 19"/>
</dbReference>
<feature type="signal peptide" evidence="6">
    <location>
        <begin position="1"/>
        <end position="19"/>
    </location>
</feature>
<evidence type="ECO:0000256" key="6">
    <source>
        <dbReference type="RuleBase" id="RU361235"/>
    </source>
</evidence>
<dbReference type="PANTHER" id="PTHR43142:SF1">
    <property type="entry name" value="CARBOXYLIC ESTER HYDROLASE"/>
    <property type="match status" value="1"/>
</dbReference>
<reference evidence="9" key="1">
    <citation type="submission" date="2025-08" db="UniProtKB">
        <authorList>
            <consortium name="RefSeq"/>
        </authorList>
    </citation>
    <scope>IDENTIFICATION</scope>
    <source>
        <tissue evidence="9">Whole body</tissue>
    </source>
</reference>
<dbReference type="InterPro" id="IPR029058">
    <property type="entry name" value="AB_hydrolase_fold"/>
</dbReference>
<dbReference type="RefSeq" id="XP_064073896.1">
    <property type="nucleotide sequence ID" value="XM_064217826.1"/>
</dbReference>
<evidence type="ECO:0000256" key="4">
    <source>
        <dbReference type="ARBA" id="ARBA00023157"/>
    </source>
</evidence>
<keyword evidence="8" id="KW-1185">Reference proteome</keyword>